<keyword evidence="1" id="KW-0472">Membrane</keyword>
<keyword evidence="1" id="KW-0812">Transmembrane</keyword>
<keyword evidence="1" id="KW-1133">Transmembrane helix</keyword>
<organism evidence="2 3">
    <name type="scientific">Nitrosococcus oceani C-27</name>
    <dbReference type="NCBI Taxonomy" id="314279"/>
    <lineage>
        <taxon>Bacteria</taxon>
        <taxon>Pseudomonadati</taxon>
        <taxon>Pseudomonadota</taxon>
        <taxon>Gammaproteobacteria</taxon>
        <taxon>Chromatiales</taxon>
        <taxon>Chromatiaceae</taxon>
        <taxon>Nitrosococcus</taxon>
    </lineage>
</organism>
<name>A0A0E2Z6A4_9GAMM</name>
<feature type="transmembrane region" description="Helical" evidence="1">
    <location>
        <begin position="111"/>
        <end position="134"/>
    </location>
</feature>
<feature type="transmembrane region" description="Helical" evidence="1">
    <location>
        <begin position="186"/>
        <end position="203"/>
    </location>
</feature>
<feature type="transmembrane region" description="Helical" evidence="1">
    <location>
        <begin position="215"/>
        <end position="237"/>
    </location>
</feature>
<feature type="transmembrane region" description="Helical" evidence="1">
    <location>
        <begin position="41"/>
        <end position="61"/>
    </location>
</feature>
<evidence type="ECO:0000313" key="3">
    <source>
        <dbReference type="Proteomes" id="UP000028839"/>
    </source>
</evidence>
<dbReference type="AlphaFoldDB" id="A0A0E2Z6A4"/>
<protein>
    <submittedName>
        <fullName evidence="2">Divalent cation transporter</fullName>
    </submittedName>
</protein>
<dbReference type="HOGENOM" id="CLU_015114_8_0_6"/>
<gene>
    <name evidence="2" type="ORF">IB75_00395</name>
</gene>
<evidence type="ECO:0000313" key="2">
    <source>
        <dbReference type="EMBL" id="KFI20871.1"/>
    </source>
</evidence>
<proteinExistence type="predicted"/>
<feature type="transmembrane region" description="Helical" evidence="1">
    <location>
        <begin position="6"/>
        <end position="29"/>
    </location>
</feature>
<dbReference type="EMBL" id="JPGN01000005">
    <property type="protein sequence ID" value="KFI20871.1"/>
    <property type="molecule type" value="Genomic_DNA"/>
</dbReference>
<sequence length="239" mass="24770">MPEYVYIILLSLLAGAAMPVGALLARLDVMHPAFLRQKSRQFMVAFGGGALISAVALVLVPDGASKLSPLTAALCFGAGGVFFYLLDMLLNQLKSSAGQLVAMLSDFIPEAIALGAAFAVGESTGLILALLMVLQNLPEGFNAYEELENSAKLAPNKILMAFASLALAGPVSALTGYFVLAESHQFVAGLMLFASAGILYLVFQDIAPESKAKNSGFPALGAVAGFMLGLVGNMLIVPA</sequence>
<evidence type="ECO:0000256" key="1">
    <source>
        <dbReference type="SAM" id="Phobius"/>
    </source>
</evidence>
<comment type="caution">
    <text evidence="2">The sequence shown here is derived from an EMBL/GenBank/DDBJ whole genome shotgun (WGS) entry which is preliminary data.</text>
</comment>
<feature type="transmembrane region" description="Helical" evidence="1">
    <location>
        <begin position="67"/>
        <end position="90"/>
    </location>
</feature>
<accession>A0A0E2Z6A4</accession>
<feature type="transmembrane region" description="Helical" evidence="1">
    <location>
        <begin position="158"/>
        <end position="179"/>
    </location>
</feature>
<reference evidence="2 3" key="1">
    <citation type="submission" date="2014-07" db="EMBL/GenBank/DDBJ databases">
        <title>Comparative analysis of Nitrosococcus oceani genome inventories of strains from Pacific and Atlantic gyres.</title>
        <authorList>
            <person name="Lim C.K."/>
            <person name="Wang L."/>
            <person name="Sayavedra-Soto L.A."/>
            <person name="Klotz M.G."/>
        </authorList>
    </citation>
    <scope>NUCLEOTIDE SEQUENCE [LARGE SCALE GENOMIC DNA]</scope>
    <source>
        <strain evidence="2 3">C-27</strain>
    </source>
</reference>
<dbReference type="Proteomes" id="UP000028839">
    <property type="component" value="Unassembled WGS sequence"/>
</dbReference>